<dbReference type="Gene3D" id="3.40.50.720">
    <property type="entry name" value="NAD(P)-binding Rossmann-like Domain"/>
    <property type="match status" value="1"/>
</dbReference>
<dbReference type="GO" id="GO:0050661">
    <property type="term" value="F:NADP binding"/>
    <property type="evidence" value="ECO:0007669"/>
    <property type="project" value="InterPro"/>
</dbReference>
<dbReference type="PANTHER" id="PTHR43331">
    <property type="entry name" value="HOMOSERINE DEHYDROGENASE"/>
    <property type="match status" value="1"/>
</dbReference>
<evidence type="ECO:0000259" key="15">
    <source>
        <dbReference type="Pfam" id="PF03447"/>
    </source>
</evidence>
<evidence type="ECO:0000256" key="4">
    <source>
        <dbReference type="ARBA" id="ARBA00013213"/>
    </source>
</evidence>
<keyword evidence="17" id="KW-1185">Reference proteome</keyword>
<comment type="pathway">
    <text evidence="2 12">Amino-acid biosynthesis; L-methionine biosynthesis via de novo pathway; L-homoserine from L-aspartate: step 3/3.</text>
</comment>
<evidence type="ECO:0000256" key="9">
    <source>
        <dbReference type="ARBA" id="ARBA00023167"/>
    </source>
</evidence>
<keyword evidence="8 12" id="KW-0560">Oxidoreductase</keyword>
<keyword evidence="9 12" id="KW-0486">Methionine biosynthesis</keyword>
<protein>
    <recommendedName>
        <fullName evidence="5 12">Homoserine dehydrogenase</fullName>
        <ecNumber evidence="4 12">1.1.1.3</ecNumber>
    </recommendedName>
</protein>
<evidence type="ECO:0000256" key="6">
    <source>
        <dbReference type="ARBA" id="ARBA00022605"/>
    </source>
</evidence>
<evidence type="ECO:0000313" key="17">
    <source>
        <dbReference type="Proteomes" id="UP000005868"/>
    </source>
</evidence>
<dbReference type="GO" id="GO:0004412">
    <property type="term" value="F:homoserine dehydrogenase activity"/>
    <property type="evidence" value="ECO:0007669"/>
    <property type="project" value="UniProtKB-EC"/>
</dbReference>
<dbReference type="Gene3D" id="3.30.360.10">
    <property type="entry name" value="Dihydrodipicolinate Reductase, domain 2"/>
    <property type="match status" value="1"/>
</dbReference>
<sequence length="343" mass="37020">MWKIAIVGFGNVSQGFLRILKDKKESLKERYNFEYSITAIADPVKGSVMNASGLDVDFLMELFDSEGNLKSHPNRTDLGSIDIIERSEADIIVETTITNLETGEPGLSHIKAALSAKKHVVSTNKGPVSVALPELAKLAKENHVEYLFEGVVLSGTPSINLAKEALAGCDIKKVMGIVNGTTNYILTRMEEGTSYEDALKKAQELGYAEADPTGDVEGWDAAVKAQVLANVIMGHQIKIEDVQRTGITQITQEDIKDAAKRGARIKLIAEVEKTNGTVKASVSPQEIPLSHPLANIMDATNALTFTTDHLGDVTIVGPGAGRVETGQALLTDILAIHRKYCKI</sequence>
<dbReference type="OrthoDB" id="9808167at2"/>
<evidence type="ECO:0000256" key="3">
    <source>
        <dbReference type="ARBA" id="ARBA00006753"/>
    </source>
</evidence>
<dbReference type="InterPro" id="IPR005106">
    <property type="entry name" value="Asp/hSer_DH_NAD-bd"/>
</dbReference>
<name>G7V7F8_THELD</name>
<evidence type="ECO:0000256" key="7">
    <source>
        <dbReference type="ARBA" id="ARBA00022697"/>
    </source>
</evidence>
<evidence type="ECO:0000256" key="12">
    <source>
        <dbReference type="RuleBase" id="RU000579"/>
    </source>
</evidence>
<comment type="pathway">
    <text evidence="1 12">Amino-acid biosynthesis; L-threonine biosynthesis; L-threonine from L-aspartate: step 3/5.</text>
</comment>
<evidence type="ECO:0000313" key="16">
    <source>
        <dbReference type="EMBL" id="AER67274.1"/>
    </source>
</evidence>
<dbReference type="SUPFAM" id="SSF55347">
    <property type="entry name" value="Glyceraldehyde-3-phosphate dehydrogenase-like, C-terminal domain"/>
    <property type="match status" value="1"/>
</dbReference>
<feature type="active site" description="Proton donor" evidence="10">
    <location>
        <position position="224"/>
    </location>
</feature>
<evidence type="ECO:0000259" key="14">
    <source>
        <dbReference type="Pfam" id="PF00742"/>
    </source>
</evidence>
<proteinExistence type="inferred from homology"/>
<comment type="catalytic activity">
    <reaction evidence="12">
        <text>L-homoserine + NADP(+) = L-aspartate 4-semialdehyde + NADPH + H(+)</text>
        <dbReference type="Rhea" id="RHEA:15761"/>
        <dbReference type="ChEBI" id="CHEBI:15378"/>
        <dbReference type="ChEBI" id="CHEBI:57476"/>
        <dbReference type="ChEBI" id="CHEBI:57783"/>
        <dbReference type="ChEBI" id="CHEBI:58349"/>
        <dbReference type="ChEBI" id="CHEBI:537519"/>
        <dbReference type="EC" id="1.1.1.3"/>
    </reaction>
</comment>
<gene>
    <name evidence="16" type="ordered locus">Tlie_1552</name>
</gene>
<dbReference type="InterPro" id="IPR001342">
    <property type="entry name" value="HDH_cat"/>
</dbReference>
<accession>G7V7F8</accession>
<dbReference type="NCBIfam" id="NF004976">
    <property type="entry name" value="PRK06349.1"/>
    <property type="match status" value="1"/>
</dbReference>
<dbReference type="GO" id="GO:0009086">
    <property type="term" value="P:methionine biosynthetic process"/>
    <property type="evidence" value="ECO:0007669"/>
    <property type="project" value="UniProtKB-KW"/>
</dbReference>
<evidence type="ECO:0000256" key="13">
    <source>
        <dbReference type="RuleBase" id="RU004171"/>
    </source>
</evidence>
<dbReference type="UniPathway" id="UPA00050">
    <property type="reaction ID" value="UER00063"/>
</dbReference>
<dbReference type="GO" id="GO:0009088">
    <property type="term" value="P:threonine biosynthetic process"/>
    <property type="evidence" value="ECO:0007669"/>
    <property type="project" value="UniProtKB-UniPathway"/>
</dbReference>
<evidence type="ECO:0000256" key="10">
    <source>
        <dbReference type="PIRSR" id="PIRSR036497-1"/>
    </source>
</evidence>
<dbReference type="STRING" id="580340.Tlie_1552"/>
<dbReference type="PANTHER" id="PTHR43331:SF1">
    <property type="entry name" value="HOMOSERINE DEHYDROGENASE"/>
    <property type="match status" value="1"/>
</dbReference>
<dbReference type="UniPathway" id="UPA00051">
    <property type="reaction ID" value="UER00465"/>
</dbReference>
<dbReference type="PROSITE" id="PS01042">
    <property type="entry name" value="HOMOSER_DHGENASE"/>
    <property type="match status" value="1"/>
</dbReference>
<evidence type="ECO:0000256" key="2">
    <source>
        <dbReference type="ARBA" id="ARBA00005062"/>
    </source>
</evidence>
<dbReference type="eggNOG" id="COG0460">
    <property type="taxonomic scope" value="Bacteria"/>
</dbReference>
<dbReference type="Pfam" id="PF00742">
    <property type="entry name" value="Homoserine_dh"/>
    <property type="match status" value="1"/>
</dbReference>
<dbReference type="HOGENOM" id="CLU_009116_1_2_0"/>
<feature type="domain" description="Aspartate/homoserine dehydrogenase NAD-binding" evidence="15">
    <location>
        <begin position="8"/>
        <end position="149"/>
    </location>
</feature>
<dbReference type="InterPro" id="IPR019811">
    <property type="entry name" value="HDH_CS"/>
</dbReference>
<dbReference type="EMBL" id="CP003096">
    <property type="protein sequence ID" value="AER67274.1"/>
    <property type="molecule type" value="Genomic_DNA"/>
</dbReference>
<dbReference type="Proteomes" id="UP000005868">
    <property type="component" value="Chromosome"/>
</dbReference>
<keyword evidence="6 12" id="KW-0028">Amino-acid biosynthesis</keyword>
<reference evidence="16 17" key="2">
    <citation type="journal article" date="2012" name="Stand. Genomic Sci.">
        <title>Genome sequence of the moderately thermophilic, amino-acid-degrading and sulfur-reducing bacterium Thermovirga lienii type strain (Cas60314(T)).</title>
        <authorList>
            <person name="Goker M."/>
            <person name="Saunders E."/>
            <person name="Lapidus A."/>
            <person name="Nolan M."/>
            <person name="Lucas S."/>
            <person name="Hammon N."/>
            <person name="Deshpande S."/>
            <person name="Cheng J.F."/>
            <person name="Han C."/>
            <person name="Tapia R."/>
            <person name="Goodwin L.A."/>
            <person name="Pitluck S."/>
            <person name="Liolios K."/>
            <person name="Mavromatis K."/>
            <person name="Pagani I."/>
            <person name="Ivanova N."/>
            <person name="Mikhailova N."/>
            <person name="Pati A."/>
            <person name="Chen A."/>
            <person name="Palaniappan K."/>
            <person name="Land M."/>
            <person name="Chang Y.J."/>
            <person name="Jeffries C.D."/>
            <person name="Brambilla E.M."/>
            <person name="Rohde M."/>
            <person name="Spring S."/>
            <person name="Detter J.C."/>
            <person name="Woyke T."/>
            <person name="Bristow J."/>
            <person name="Eisen J.A."/>
            <person name="Markowitz V."/>
            <person name="Hugenholtz P."/>
            <person name="Kyrpides N.C."/>
            <person name="Klenk H.P."/>
        </authorList>
    </citation>
    <scope>NUCLEOTIDE SEQUENCE [LARGE SCALE GENOMIC DNA]</scope>
    <source>
        <strain evidence="17">ATCC BAA-1197 / DSM 17291 / Cas60314</strain>
    </source>
</reference>
<keyword evidence="11 12" id="KW-0521">NADP</keyword>
<keyword evidence="7 12" id="KW-0791">Threonine biosynthesis</keyword>
<dbReference type="SUPFAM" id="SSF51735">
    <property type="entry name" value="NAD(P)-binding Rossmann-fold domains"/>
    <property type="match status" value="1"/>
</dbReference>
<feature type="binding site" evidence="11">
    <location>
        <position position="209"/>
    </location>
    <ligand>
        <name>L-homoserine</name>
        <dbReference type="ChEBI" id="CHEBI:57476"/>
    </ligand>
</feature>
<dbReference type="FunFam" id="3.30.360.10:FF:000005">
    <property type="entry name" value="Homoserine dehydrogenase"/>
    <property type="match status" value="1"/>
</dbReference>
<evidence type="ECO:0000256" key="11">
    <source>
        <dbReference type="PIRSR" id="PIRSR036497-2"/>
    </source>
</evidence>
<evidence type="ECO:0000256" key="8">
    <source>
        <dbReference type="ARBA" id="ARBA00023002"/>
    </source>
</evidence>
<dbReference type="InterPro" id="IPR036291">
    <property type="entry name" value="NAD(P)-bd_dom_sf"/>
</dbReference>
<dbReference type="NCBIfam" id="NF004912">
    <property type="entry name" value="PRK06270.1"/>
    <property type="match status" value="1"/>
</dbReference>
<comment type="similarity">
    <text evidence="3 13">Belongs to the homoserine dehydrogenase family.</text>
</comment>
<reference evidence="17" key="1">
    <citation type="submission" date="2011-10" db="EMBL/GenBank/DDBJ databases">
        <title>The complete genome of chromosome of Thermovirga lienii DSM 17291.</title>
        <authorList>
            <consortium name="US DOE Joint Genome Institute (JGI-PGF)"/>
            <person name="Lucas S."/>
            <person name="Copeland A."/>
            <person name="Lapidus A."/>
            <person name="Glavina del Rio T."/>
            <person name="Dalin E."/>
            <person name="Tice H."/>
            <person name="Bruce D."/>
            <person name="Goodwin L."/>
            <person name="Pitluck S."/>
            <person name="Peters L."/>
            <person name="Mikhailova N."/>
            <person name="Saunders E."/>
            <person name="Kyrpides N."/>
            <person name="Mavromatis K."/>
            <person name="Ivanova N."/>
            <person name="Last F.I."/>
            <person name="Brettin T."/>
            <person name="Detter J.C."/>
            <person name="Han C."/>
            <person name="Larimer F."/>
            <person name="Land M."/>
            <person name="Hauser L."/>
            <person name="Markowitz V."/>
            <person name="Cheng J.-F."/>
            <person name="Hugenholtz P."/>
            <person name="Woyke T."/>
            <person name="Wu D."/>
            <person name="Spring S."/>
            <person name="Schroeder M."/>
            <person name="Brambilla E.-M."/>
            <person name="Klenk H.-P."/>
            <person name="Eisen J.A."/>
        </authorList>
    </citation>
    <scope>NUCLEOTIDE SEQUENCE [LARGE SCALE GENOMIC DNA]</scope>
    <source>
        <strain evidence="17">ATCC BAA-1197 / DSM 17291 / Cas60314</strain>
    </source>
</reference>
<feature type="binding site" evidence="11">
    <location>
        <position position="125"/>
    </location>
    <ligand>
        <name>NADPH</name>
        <dbReference type="ChEBI" id="CHEBI:57783"/>
    </ligand>
</feature>
<dbReference type="FunFam" id="3.40.50.720:FF:000554">
    <property type="entry name" value="Homoserine dehydrogenase"/>
    <property type="match status" value="1"/>
</dbReference>
<dbReference type="InterPro" id="IPR022697">
    <property type="entry name" value="HDH_short"/>
</dbReference>
<organism evidence="16 17">
    <name type="scientific">Thermovirga lienii (strain ATCC BAA-1197 / DSM 17291 / Cas60314)</name>
    <dbReference type="NCBI Taxonomy" id="580340"/>
    <lineage>
        <taxon>Bacteria</taxon>
        <taxon>Thermotogati</taxon>
        <taxon>Synergistota</taxon>
        <taxon>Synergistia</taxon>
        <taxon>Synergistales</taxon>
        <taxon>Thermovirgaceae</taxon>
        <taxon>Thermovirga</taxon>
    </lineage>
</organism>
<dbReference type="EC" id="1.1.1.3" evidence="4 12"/>
<dbReference type="AlphaFoldDB" id="G7V7F8"/>
<evidence type="ECO:0000256" key="1">
    <source>
        <dbReference type="ARBA" id="ARBA00005056"/>
    </source>
</evidence>
<dbReference type="Pfam" id="PF03447">
    <property type="entry name" value="NAD_binding_3"/>
    <property type="match status" value="1"/>
</dbReference>
<dbReference type="PIRSF" id="PIRSF036497">
    <property type="entry name" value="HDH_short"/>
    <property type="match status" value="1"/>
</dbReference>
<feature type="domain" description="Homoserine dehydrogenase catalytic" evidence="14">
    <location>
        <begin position="157"/>
        <end position="334"/>
    </location>
</feature>
<evidence type="ECO:0000256" key="5">
    <source>
        <dbReference type="ARBA" id="ARBA00013376"/>
    </source>
</evidence>
<dbReference type="KEGG" id="tli:Tlie_1552"/>